<sequence length="580" mass="66041">MKSLLYLLLAFVLFACSKKSEEKPPNVILILTDDQGYGDLGVHGNDKIRTPNLDVLAHESVRFDRFYVSPLCAPTRASLLTGRYHLRTGTVTVSNGLETMDAEEYTLAELFKDNGYSTGIFGKWHNGQHYPHHPLAQGFDEFVGFLGGHWTNYFNTTLEIDQKNQNLPGYLPDVLTDKAIDFMERNEKTPFFLYLPYNTPHSPHQVPDEYFDSYKSEGLDDELAAIHGMVENIDSNVGRVLKKLEDMGLDQNTLVIFLTDNGPNGVRFNDNMKGRKGSVNEGGVRVPSFWRWKGKFEPRIVTAASAHIDVFPTLVDLLGLENNGIRTIDGISLKPLLLGNDLEIERPIFSQVAQPQSELTYYPGAIREDQMLLVLNENGEELFDMSNDPNQKKDLADEKPEILEAMKAKYDKWWDEVTAEIQMERPIPISDQSPQILLPGYEARFTEGISFFEGHGWAQDWLTQWKSMEDSIYWDLNVLDRGEFEVWLSYTAEKNQVPSALLLYGTISEIEIEINEPFQGEIIPSINRIPRKEAPEQTWRKINIGMLEFEEGRQNLVLKALSMPSNGVGDFYSLELIPKE</sequence>
<dbReference type="InterPro" id="IPR017850">
    <property type="entry name" value="Alkaline_phosphatase_core_sf"/>
</dbReference>
<evidence type="ECO:0000256" key="2">
    <source>
        <dbReference type="ARBA" id="ARBA00022723"/>
    </source>
</evidence>
<dbReference type="SUPFAM" id="SSF53649">
    <property type="entry name" value="Alkaline phosphatase-like"/>
    <property type="match status" value="1"/>
</dbReference>
<gene>
    <name evidence="6" type="ORF">QVH07_07065</name>
</gene>
<comment type="caution">
    <text evidence="6">The sequence shown here is derived from an EMBL/GenBank/DDBJ whole genome shotgun (WGS) entry which is preliminary data.</text>
</comment>
<proteinExistence type="inferred from homology"/>
<evidence type="ECO:0000256" key="1">
    <source>
        <dbReference type="ARBA" id="ARBA00008779"/>
    </source>
</evidence>
<keyword evidence="7" id="KW-1185">Reference proteome</keyword>
<dbReference type="CDD" id="cd16146">
    <property type="entry name" value="ARS_like"/>
    <property type="match status" value="1"/>
</dbReference>
<comment type="similarity">
    <text evidence="1">Belongs to the sulfatase family.</text>
</comment>
<reference evidence="6" key="1">
    <citation type="submission" date="2023-06" db="EMBL/GenBank/DDBJ databases">
        <title>Robiginitalea aurantiacus sp. nov. and Algoriphagus sediminis sp. nov., isolated from coastal sediment.</title>
        <authorList>
            <person name="Zhou Z.Y."/>
            <person name="An J."/>
            <person name="Jia Y.W."/>
            <person name="Du Z.J."/>
        </authorList>
    </citation>
    <scope>NUCLEOTIDE SEQUENCE</scope>
    <source>
        <strain evidence="6">C2-7</strain>
    </source>
</reference>
<dbReference type="Gene3D" id="3.40.720.10">
    <property type="entry name" value="Alkaline Phosphatase, subunit A"/>
    <property type="match status" value="1"/>
</dbReference>
<evidence type="ECO:0000313" key="7">
    <source>
        <dbReference type="Proteomes" id="UP001171916"/>
    </source>
</evidence>
<dbReference type="PROSITE" id="PS00523">
    <property type="entry name" value="SULFATASE_1"/>
    <property type="match status" value="1"/>
</dbReference>
<keyword evidence="2" id="KW-0479">Metal-binding</keyword>
<name>A0ABT7YBL8_9BACT</name>
<dbReference type="EMBL" id="JAUEPH010000003">
    <property type="protein sequence ID" value="MDN3203903.1"/>
    <property type="molecule type" value="Genomic_DNA"/>
</dbReference>
<protein>
    <submittedName>
        <fullName evidence="6">Arylsulfatase</fullName>
    </submittedName>
</protein>
<dbReference type="PANTHER" id="PTHR42693">
    <property type="entry name" value="ARYLSULFATASE FAMILY MEMBER"/>
    <property type="match status" value="1"/>
</dbReference>
<dbReference type="RefSeq" id="WP_289999460.1">
    <property type="nucleotide sequence ID" value="NZ_JAUEPH010000003.1"/>
</dbReference>
<dbReference type="InterPro" id="IPR050738">
    <property type="entry name" value="Sulfatase"/>
</dbReference>
<dbReference type="PANTHER" id="PTHR42693:SF53">
    <property type="entry name" value="ENDO-4-O-SULFATASE"/>
    <property type="match status" value="1"/>
</dbReference>
<evidence type="ECO:0000256" key="3">
    <source>
        <dbReference type="ARBA" id="ARBA00022801"/>
    </source>
</evidence>
<dbReference type="Gene3D" id="3.30.1120.10">
    <property type="match status" value="1"/>
</dbReference>
<keyword evidence="3" id="KW-0378">Hydrolase</keyword>
<dbReference type="Proteomes" id="UP001171916">
    <property type="component" value="Unassembled WGS sequence"/>
</dbReference>
<feature type="domain" description="Sulfatase N-terminal" evidence="5">
    <location>
        <begin position="25"/>
        <end position="319"/>
    </location>
</feature>
<evidence type="ECO:0000259" key="5">
    <source>
        <dbReference type="Pfam" id="PF00884"/>
    </source>
</evidence>
<keyword evidence="4" id="KW-0106">Calcium</keyword>
<accession>A0ABT7YBL8</accession>
<organism evidence="6 7">
    <name type="scientific">Algoriphagus sediminis</name>
    <dbReference type="NCBI Taxonomy" id="3057113"/>
    <lineage>
        <taxon>Bacteria</taxon>
        <taxon>Pseudomonadati</taxon>
        <taxon>Bacteroidota</taxon>
        <taxon>Cytophagia</taxon>
        <taxon>Cytophagales</taxon>
        <taxon>Cyclobacteriaceae</taxon>
        <taxon>Algoriphagus</taxon>
    </lineage>
</organism>
<dbReference type="Pfam" id="PF00884">
    <property type="entry name" value="Sulfatase"/>
    <property type="match status" value="1"/>
</dbReference>
<dbReference type="InterPro" id="IPR000917">
    <property type="entry name" value="Sulfatase_N"/>
</dbReference>
<dbReference type="PROSITE" id="PS51257">
    <property type="entry name" value="PROKAR_LIPOPROTEIN"/>
    <property type="match status" value="1"/>
</dbReference>
<evidence type="ECO:0000313" key="6">
    <source>
        <dbReference type="EMBL" id="MDN3203903.1"/>
    </source>
</evidence>
<dbReference type="InterPro" id="IPR024607">
    <property type="entry name" value="Sulfatase_CS"/>
</dbReference>
<evidence type="ECO:0000256" key="4">
    <source>
        <dbReference type="ARBA" id="ARBA00022837"/>
    </source>
</evidence>